<dbReference type="AlphaFoldDB" id="A0A4Z2FTE4"/>
<dbReference type="OrthoDB" id="10618282at2759"/>
<reference evidence="1 2" key="1">
    <citation type="submission" date="2019-03" db="EMBL/GenBank/DDBJ databases">
        <title>First draft genome of Liparis tanakae, snailfish: a comprehensive survey of snailfish specific genes.</title>
        <authorList>
            <person name="Kim W."/>
            <person name="Song I."/>
            <person name="Jeong J.-H."/>
            <person name="Kim D."/>
            <person name="Kim S."/>
            <person name="Ryu S."/>
            <person name="Song J.Y."/>
            <person name="Lee S.K."/>
        </authorList>
    </citation>
    <scope>NUCLEOTIDE SEQUENCE [LARGE SCALE GENOMIC DNA]</scope>
    <source>
        <tissue evidence="1">Muscle</tissue>
    </source>
</reference>
<name>A0A4Z2FTE4_9TELE</name>
<proteinExistence type="predicted"/>
<gene>
    <name evidence="1" type="ORF">EYF80_045318</name>
</gene>
<organism evidence="1 2">
    <name type="scientific">Liparis tanakae</name>
    <name type="common">Tanaka's snailfish</name>
    <dbReference type="NCBI Taxonomy" id="230148"/>
    <lineage>
        <taxon>Eukaryota</taxon>
        <taxon>Metazoa</taxon>
        <taxon>Chordata</taxon>
        <taxon>Craniata</taxon>
        <taxon>Vertebrata</taxon>
        <taxon>Euteleostomi</taxon>
        <taxon>Actinopterygii</taxon>
        <taxon>Neopterygii</taxon>
        <taxon>Teleostei</taxon>
        <taxon>Neoteleostei</taxon>
        <taxon>Acanthomorphata</taxon>
        <taxon>Eupercaria</taxon>
        <taxon>Perciformes</taxon>
        <taxon>Cottioidei</taxon>
        <taxon>Cottales</taxon>
        <taxon>Liparidae</taxon>
        <taxon>Liparis</taxon>
    </lineage>
</organism>
<keyword evidence="2" id="KW-1185">Reference proteome</keyword>
<sequence>MPISAWCSSRLKAVRGTSSDTGRMDTVDRLDVWLPASHLLVGGPVALLHVAQDLLPQQVDEPGDHLGVPPLDGVQRSFRELGELRVPDGVDRGGPVHVGQGLHLDNHTDGAAGLHRHPVQGEVDLPDEGRHPLHHRVSHVQHQARLLAHHPDKPETEVGLGYGEEGAVSVSSHSEDKGLPREDGQVTHHLPLVGDEQQRVLLAVDHPLVDVERPGDHKLNAHVLEEGRGGDMR</sequence>
<comment type="caution">
    <text evidence="1">The sequence shown here is derived from an EMBL/GenBank/DDBJ whole genome shotgun (WGS) entry which is preliminary data.</text>
</comment>
<evidence type="ECO:0000313" key="2">
    <source>
        <dbReference type="Proteomes" id="UP000314294"/>
    </source>
</evidence>
<dbReference type="EMBL" id="SRLO01000899">
    <property type="protein sequence ID" value="TNN44496.1"/>
    <property type="molecule type" value="Genomic_DNA"/>
</dbReference>
<evidence type="ECO:0000313" key="1">
    <source>
        <dbReference type="EMBL" id="TNN44496.1"/>
    </source>
</evidence>
<accession>A0A4Z2FTE4</accession>
<protein>
    <submittedName>
        <fullName evidence="1">Uncharacterized protein</fullName>
    </submittedName>
</protein>
<dbReference type="Proteomes" id="UP000314294">
    <property type="component" value="Unassembled WGS sequence"/>
</dbReference>